<dbReference type="SUPFAM" id="SSF51045">
    <property type="entry name" value="WW domain"/>
    <property type="match status" value="1"/>
</dbReference>
<organism evidence="4">
    <name type="scientific">Aplanochytrium stocchinoi</name>
    <dbReference type="NCBI Taxonomy" id="215587"/>
    <lineage>
        <taxon>Eukaryota</taxon>
        <taxon>Sar</taxon>
        <taxon>Stramenopiles</taxon>
        <taxon>Bigyra</taxon>
        <taxon>Labyrinthulomycetes</taxon>
        <taxon>Thraustochytrida</taxon>
        <taxon>Thraustochytriidae</taxon>
        <taxon>Aplanochytrium</taxon>
    </lineage>
</organism>
<feature type="region of interest" description="Disordered" evidence="1">
    <location>
        <begin position="18"/>
        <end position="69"/>
    </location>
</feature>
<feature type="region of interest" description="Disordered" evidence="1">
    <location>
        <begin position="289"/>
        <end position="315"/>
    </location>
</feature>
<reference evidence="4" key="1">
    <citation type="submission" date="2021-01" db="EMBL/GenBank/DDBJ databases">
        <authorList>
            <person name="Corre E."/>
            <person name="Pelletier E."/>
            <person name="Niang G."/>
            <person name="Scheremetjew M."/>
            <person name="Finn R."/>
            <person name="Kale V."/>
            <person name="Holt S."/>
            <person name="Cochrane G."/>
            <person name="Meng A."/>
            <person name="Brown T."/>
            <person name="Cohen L."/>
        </authorList>
    </citation>
    <scope>NUCLEOTIDE SEQUENCE</scope>
    <source>
        <strain evidence="4">GSBS06</strain>
    </source>
</reference>
<feature type="domain" description="WW" evidence="2">
    <location>
        <begin position="386"/>
        <end position="413"/>
    </location>
</feature>
<evidence type="ECO:0000313" key="4">
    <source>
        <dbReference type="EMBL" id="CAE0443192.1"/>
    </source>
</evidence>
<evidence type="ECO:0000259" key="2">
    <source>
        <dbReference type="PROSITE" id="PS50020"/>
    </source>
</evidence>
<feature type="region of interest" description="Disordered" evidence="1">
    <location>
        <begin position="86"/>
        <end position="130"/>
    </location>
</feature>
<protein>
    <recommendedName>
        <fullName evidence="2">WW domain-containing protein</fullName>
    </recommendedName>
</protein>
<dbReference type="InterPro" id="IPR036020">
    <property type="entry name" value="WW_dom_sf"/>
</dbReference>
<feature type="compositionally biased region" description="Pro residues" evidence="1">
    <location>
        <begin position="367"/>
        <end position="377"/>
    </location>
</feature>
<evidence type="ECO:0000256" key="1">
    <source>
        <dbReference type="SAM" id="MobiDB-lite"/>
    </source>
</evidence>
<evidence type="ECO:0000313" key="3">
    <source>
        <dbReference type="EMBL" id="CAE0443191.1"/>
    </source>
</evidence>
<dbReference type="Pfam" id="PF00397">
    <property type="entry name" value="WW"/>
    <property type="match status" value="1"/>
</dbReference>
<gene>
    <name evidence="3" type="ORF">ASTO00021_LOCUS13288</name>
    <name evidence="4" type="ORF">ASTO00021_LOCUS13289</name>
</gene>
<feature type="compositionally biased region" description="Polar residues" evidence="1">
    <location>
        <begin position="120"/>
        <end position="129"/>
    </location>
</feature>
<accession>A0A6S8EDI8</accession>
<feature type="domain" description="WW" evidence="2">
    <location>
        <begin position="135"/>
        <end position="169"/>
    </location>
</feature>
<proteinExistence type="predicted"/>
<dbReference type="PROSITE" id="PS01159">
    <property type="entry name" value="WW_DOMAIN_1"/>
    <property type="match status" value="1"/>
</dbReference>
<dbReference type="CDD" id="cd00201">
    <property type="entry name" value="WW"/>
    <property type="match status" value="1"/>
</dbReference>
<dbReference type="SMART" id="SM00456">
    <property type="entry name" value="WW"/>
    <property type="match status" value="2"/>
</dbReference>
<dbReference type="InterPro" id="IPR001202">
    <property type="entry name" value="WW_dom"/>
</dbReference>
<name>A0A6S8EDI8_9STRA</name>
<feature type="compositionally biased region" description="Basic and acidic residues" evidence="1">
    <location>
        <begin position="86"/>
        <end position="112"/>
    </location>
</feature>
<sequence>MDAFKSVDEKNLNKVYRSDGQSDWMKWNQGAEGKNQQAKAKGGVYKKSRHTPAFPKLGTSTNTDARDDSNYKVGWHEKVLVPELETDRKKHVNRAKEHLQKEEEKERELIELKRKRQESQSDAGESLIQSKIPKLNLPPGWVSLVEPDTGKEYYFNQSTGETKYTHPAANQTVDNLQPGKDKQPIVTGTSSFILSKDFAGAKPGYVFKRGSRGVGYYPDTEPKSISVVRTGVSGAKISTTSVPDPGNTMTKTKTKMKKNNKNIHNSNPQQTYAASLMDVASNALSKFHAKQQQGHQYQHQQYYQHEHQHHYQQHQPYKNYLQPESGSYANGGNARVFQNQYQYSYGQQNQTEYARTRDANRNKNRQPQPPSVPPGRSPPKSTIWEWQTLKDPLTRKTYYLNTRTQETTFKKPF</sequence>
<feature type="compositionally biased region" description="Low complexity" evidence="1">
    <location>
        <begin position="291"/>
        <end position="303"/>
    </location>
</feature>
<dbReference type="AlphaFoldDB" id="A0A6S8EDI8"/>
<dbReference type="Gene3D" id="2.20.70.10">
    <property type="match status" value="2"/>
</dbReference>
<dbReference type="PROSITE" id="PS50020">
    <property type="entry name" value="WW_DOMAIN_2"/>
    <property type="match status" value="2"/>
</dbReference>
<feature type="region of interest" description="Disordered" evidence="1">
    <location>
        <begin position="357"/>
        <end position="383"/>
    </location>
</feature>
<dbReference type="EMBL" id="HBIN01017418">
    <property type="protein sequence ID" value="CAE0443192.1"/>
    <property type="molecule type" value="Transcribed_RNA"/>
</dbReference>
<dbReference type="EMBL" id="HBIN01017417">
    <property type="protein sequence ID" value="CAE0443191.1"/>
    <property type="molecule type" value="Transcribed_RNA"/>
</dbReference>